<keyword evidence="1" id="KW-0472">Membrane</keyword>
<organism evidence="2 3">
    <name type="scientific">Endocarpon pusillum</name>
    <dbReference type="NCBI Taxonomy" id="364733"/>
    <lineage>
        <taxon>Eukaryota</taxon>
        <taxon>Fungi</taxon>
        <taxon>Dikarya</taxon>
        <taxon>Ascomycota</taxon>
        <taxon>Pezizomycotina</taxon>
        <taxon>Eurotiomycetes</taxon>
        <taxon>Chaetothyriomycetidae</taxon>
        <taxon>Verrucariales</taxon>
        <taxon>Verrucariaceae</taxon>
        <taxon>Endocarpon</taxon>
    </lineage>
</organism>
<reference evidence="2" key="1">
    <citation type="submission" date="2020-02" db="EMBL/GenBank/DDBJ databases">
        <authorList>
            <person name="Palmer J.M."/>
        </authorList>
    </citation>
    <scope>NUCLEOTIDE SEQUENCE</scope>
    <source>
        <strain evidence="2">EPUS1.4</strain>
        <tissue evidence="2">Thallus</tissue>
    </source>
</reference>
<evidence type="ECO:0000313" key="3">
    <source>
        <dbReference type="Proteomes" id="UP000606974"/>
    </source>
</evidence>
<evidence type="ECO:0000256" key="1">
    <source>
        <dbReference type="SAM" id="Phobius"/>
    </source>
</evidence>
<sequence length="170" mass="18675">MSGVRAFVSPRLFGPASFYIAPGIGCICGYFVGGRWADLTVKKWIAKQGRRAREDRLKSCLVLMMSSFRLECVYGGIVEKAVGVVLVPLLAMFSHGVAQLFCFLSFGHRLPGRHAIQGSISRVCCWRYIVRYFFAAAGSTAIFSAIEKIGVDWFSTIKCGFPIFSAGVVL</sequence>
<keyword evidence="1" id="KW-0812">Transmembrane</keyword>
<keyword evidence="3" id="KW-1185">Reference proteome</keyword>
<proteinExistence type="predicted"/>
<dbReference type="OrthoDB" id="3066029at2759"/>
<feature type="transmembrane region" description="Helical" evidence="1">
    <location>
        <begin position="16"/>
        <end position="37"/>
    </location>
</feature>
<keyword evidence="1" id="KW-1133">Transmembrane helix</keyword>
<dbReference type="Proteomes" id="UP000606974">
    <property type="component" value="Unassembled WGS sequence"/>
</dbReference>
<name>A0A8H7DZA2_9EURO</name>
<comment type="caution">
    <text evidence="2">The sequence shown here is derived from an EMBL/GenBank/DDBJ whole genome shotgun (WGS) entry which is preliminary data.</text>
</comment>
<feature type="transmembrane region" description="Helical" evidence="1">
    <location>
        <begin position="128"/>
        <end position="146"/>
    </location>
</feature>
<feature type="transmembrane region" description="Helical" evidence="1">
    <location>
        <begin position="83"/>
        <end position="107"/>
    </location>
</feature>
<accession>A0A8H7DZA2</accession>
<gene>
    <name evidence="2" type="ORF">GJ744_004240</name>
</gene>
<dbReference type="EMBL" id="JAACFV010000193">
    <property type="protein sequence ID" value="KAF7503170.1"/>
    <property type="molecule type" value="Genomic_DNA"/>
</dbReference>
<dbReference type="AlphaFoldDB" id="A0A8H7DZA2"/>
<evidence type="ECO:0000313" key="2">
    <source>
        <dbReference type="EMBL" id="KAF7503170.1"/>
    </source>
</evidence>
<protein>
    <submittedName>
        <fullName evidence="2">Uncharacterized protein</fullName>
    </submittedName>
</protein>